<evidence type="ECO:0000256" key="1">
    <source>
        <dbReference type="SAM" id="MobiDB-lite"/>
    </source>
</evidence>
<feature type="domain" description="eCIS core" evidence="2">
    <location>
        <begin position="186"/>
        <end position="262"/>
    </location>
</feature>
<feature type="region of interest" description="Disordered" evidence="1">
    <location>
        <begin position="1"/>
        <end position="72"/>
    </location>
</feature>
<name>M7Y9T4_9BACT</name>
<comment type="caution">
    <text evidence="3">The sequence shown here is derived from an EMBL/GenBank/DDBJ whole genome shotgun (WGS) entry which is preliminary data.</text>
</comment>
<dbReference type="InParanoid" id="M7Y9T4"/>
<feature type="compositionally biased region" description="Polar residues" evidence="1">
    <location>
        <begin position="48"/>
        <end position="64"/>
    </location>
</feature>
<evidence type="ECO:0000313" key="4">
    <source>
        <dbReference type="Proteomes" id="UP000010953"/>
    </source>
</evidence>
<dbReference type="Proteomes" id="UP000010953">
    <property type="component" value="Unassembled WGS sequence"/>
</dbReference>
<dbReference type="eggNOG" id="COG1361">
    <property type="taxonomic scope" value="Bacteria"/>
</dbReference>
<accession>M7Y9T4</accession>
<dbReference type="AlphaFoldDB" id="M7Y9T4"/>
<proteinExistence type="predicted"/>
<evidence type="ECO:0000259" key="2">
    <source>
        <dbReference type="Pfam" id="PF13699"/>
    </source>
</evidence>
<dbReference type="EMBL" id="AMZY02000008">
    <property type="protein sequence ID" value="EMS33926.1"/>
    <property type="molecule type" value="Genomic_DNA"/>
</dbReference>
<organism evidence="3 4">
    <name type="scientific">Mariniradius saccharolyticus AK6</name>
    <dbReference type="NCBI Taxonomy" id="1239962"/>
    <lineage>
        <taxon>Bacteria</taxon>
        <taxon>Pseudomonadati</taxon>
        <taxon>Bacteroidota</taxon>
        <taxon>Cytophagia</taxon>
        <taxon>Cytophagales</taxon>
        <taxon>Cyclobacteriaceae</taxon>
        <taxon>Mariniradius</taxon>
    </lineage>
</organism>
<dbReference type="RefSeq" id="WP_008626031.1">
    <property type="nucleotide sequence ID" value="NZ_AMZY02000008.1"/>
</dbReference>
<keyword evidence="4" id="KW-1185">Reference proteome</keyword>
<gene>
    <name evidence="3" type="ORF">C943_04245</name>
</gene>
<dbReference type="InterPro" id="IPR025295">
    <property type="entry name" value="eCIS_core_dom"/>
</dbReference>
<sequence length="593" mass="65854">MKENSSNHGKLVSRVSANQPFFQKKSENEPAMEPGVRDQTFFGETMGFFTSPNTDIKSSDQRQNGVGGFFSKKRKDSFFRPTAIQPKLTIGQPNDQYETEADDIAEQVVKMPESKKEQTRFSDSKNEQEGFATNRSFTSQITPTQNNFSPISDVTHPIQGKFFQEQDKAIFQLENQINNSKGGGMPMDRDIQSTMSRKFGADFSGVRIHTGVQSAHMSEKLGAKAFTVGNDIHFNQGQYDPSSLHGKKLLAHELTHTLQQGAAHADTIQSTSKNIVQLRTDLGYHSWTSTFMGRRTIHRSVIALTQPEWEARLRNLDEESEYREVQGFLECAINPGIANQTSHPNGWPDYVNHIDRAPNREEILDFMRALYSVGSDLDLPDGGWGDEGGPFRLSLREQIATLISRYQGFIIQEFSEQGNVIPESNVAAIVDETNADYVLSRGVMMSIINNAGATAMKALDMAVTANNLTDQLRRETSLATAYEMVRNAGRTIRYAITQETIQIQFNQAVVSNIFDTVWGTLPGGGALTGVAKDLLKLGLKTMVEEASKQEGSTAQAEALNNSFVRYANQLVRDGHTTSAIIQPAINGFEAVRR</sequence>
<evidence type="ECO:0000313" key="3">
    <source>
        <dbReference type="EMBL" id="EMS33926.1"/>
    </source>
</evidence>
<protein>
    <recommendedName>
        <fullName evidence="2">eCIS core domain-containing protein</fullName>
    </recommendedName>
</protein>
<dbReference type="Pfam" id="PF13699">
    <property type="entry name" value="eCIS_core"/>
    <property type="match status" value="1"/>
</dbReference>
<dbReference type="STRING" id="1239962.C943_04245"/>
<reference evidence="3" key="1">
    <citation type="submission" date="2013-01" db="EMBL/GenBank/DDBJ databases">
        <title>Genome assembly of Mariniradius saccharolyticus AK6.</title>
        <authorList>
            <person name="Vaidya B."/>
            <person name="Khatri I."/>
            <person name="Tanuku N.R.S."/>
            <person name="Subramanian S."/>
            <person name="Pinnaka A."/>
        </authorList>
    </citation>
    <scope>NUCLEOTIDE SEQUENCE [LARGE SCALE GENOMIC DNA]</scope>
    <source>
        <strain evidence="3">AK6</strain>
    </source>
</reference>
<dbReference type="OrthoDB" id="4317910at2"/>